<reference evidence="2" key="1">
    <citation type="journal article" date="2015" name="Nature">
        <title>Complex archaea that bridge the gap between prokaryotes and eukaryotes.</title>
        <authorList>
            <person name="Spang A."/>
            <person name="Saw J.H."/>
            <person name="Jorgensen S.L."/>
            <person name="Zaremba-Niedzwiedzka K."/>
            <person name="Martijn J."/>
            <person name="Lind A.E."/>
            <person name="van Eijk R."/>
            <person name="Schleper C."/>
            <person name="Guy L."/>
            <person name="Ettema T.J."/>
        </authorList>
    </citation>
    <scope>NUCLEOTIDE SEQUENCE</scope>
</reference>
<proteinExistence type="predicted"/>
<evidence type="ECO:0000313" key="2">
    <source>
        <dbReference type="EMBL" id="KKN80590.1"/>
    </source>
</evidence>
<sequence>MKIENSLSTEHLNLLVLAAGVFASVVCWNLISGRTAELQYEPVYGEVNASPIEGSISEKFKDLPLVEAKTDVEAVEVTQLNDMLIEAAFREPVFSVPAEVAQERLQSETDNKNLSQSQVATTSQLFLLNYRPLIGGVNKLGAVVNGDFWGWGKSITTMPIRDTQTEEILFPKLKGLSGNNVILSVANDDLSVEFERF</sequence>
<dbReference type="AlphaFoldDB" id="A0A0F9TH83"/>
<dbReference type="EMBL" id="LAZR01000228">
    <property type="protein sequence ID" value="KKN80590.1"/>
    <property type="molecule type" value="Genomic_DNA"/>
</dbReference>
<evidence type="ECO:0000256" key="1">
    <source>
        <dbReference type="SAM" id="Phobius"/>
    </source>
</evidence>
<keyword evidence="1" id="KW-0472">Membrane</keyword>
<comment type="caution">
    <text evidence="2">The sequence shown here is derived from an EMBL/GenBank/DDBJ whole genome shotgun (WGS) entry which is preliminary data.</text>
</comment>
<gene>
    <name evidence="2" type="ORF">LCGC14_0328090</name>
</gene>
<name>A0A0F9TH83_9ZZZZ</name>
<accession>A0A0F9TH83</accession>
<keyword evidence="1" id="KW-1133">Transmembrane helix</keyword>
<organism evidence="2">
    <name type="scientific">marine sediment metagenome</name>
    <dbReference type="NCBI Taxonomy" id="412755"/>
    <lineage>
        <taxon>unclassified sequences</taxon>
        <taxon>metagenomes</taxon>
        <taxon>ecological metagenomes</taxon>
    </lineage>
</organism>
<keyword evidence="1" id="KW-0812">Transmembrane</keyword>
<feature type="transmembrane region" description="Helical" evidence="1">
    <location>
        <begin position="12"/>
        <end position="31"/>
    </location>
</feature>
<protein>
    <submittedName>
        <fullName evidence="2">Uncharacterized protein</fullName>
    </submittedName>
</protein>